<dbReference type="EMBL" id="BPLR01017524">
    <property type="protein sequence ID" value="GIY92345.1"/>
    <property type="molecule type" value="Genomic_DNA"/>
</dbReference>
<evidence type="ECO:0000313" key="3">
    <source>
        <dbReference type="Proteomes" id="UP001054945"/>
    </source>
</evidence>
<keyword evidence="3" id="KW-1185">Reference proteome</keyword>
<feature type="region of interest" description="Disordered" evidence="1">
    <location>
        <begin position="1"/>
        <end position="22"/>
    </location>
</feature>
<accession>A0AAV4XDN9</accession>
<name>A0AAV4XDN9_CAEEX</name>
<comment type="caution">
    <text evidence="2">The sequence shown here is derived from an EMBL/GenBank/DDBJ whole genome shotgun (WGS) entry which is preliminary data.</text>
</comment>
<organism evidence="2 3">
    <name type="scientific">Caerostris extrusa</name>
    <name type="common">Bark spider</name>
    <name type="synonym">Caerostris bankana</name>
    <dbReference type="NCBI Taxonomy" id="172846"/>
    <lineage>
        <taxon>Eukaryota</taxon>
        <taxon>Metazoa</taxon>
        <taxon>Ecdysozoa</taxon>
        <taxon>Arthropoda</taxon>
        <taxon>Chelicerata</taxon>
        <taxon>Arachnida</taxon>
        <taxon>Araneae</taxon>
        <taxon>Araneomorphae</taxon>
        <taxon>Entelegynae</taxon>
        <taxon>Araneoidea</taxon>
        <taxon>Araneidae</taxon>
        <taxon>Caerostris</taxon>
    </lineage>
</organism>
<dbReference type="Proteomes" id="UP001054945">
    <property type="component" value="Unassembled WGS sequence"/>
</dbReference>
<evidence type="ECO:0000313" key="2">
    <source>
        <dbReference type="EMBL" id="GIY92345.1"/>
    </source>
</evidence>
<reference evidence="2 3" key="1">
    <citation type="submission" date="2021-06" db="EMBL/GenBank/DDBJ databases">
        <title>Caerostris extrusa draft genome.</title>
        <authorList>
            <person name="Kono N."/>
            <person name="Arakawa K."/>
        </authorList>
    </citation>
    <scope>NUCLEOTIDE SEQUENCE [LARGE SCALE GENOMIC DNA]</scope>
</reference>
<proteinExistence type="predicted"/>
<protein>
    <submittedName>
        <fullName evidence="2">Uncharacterized protein</fullName>
    </submittedName>
</protein>
<gene>
    <name evidence="2" type="ORF">CEXT_551101</name>
</gene>
<sequence length="83" mass="9255">MRGIASLDGPVMTPDNASFRNGCPSTGIRMGVPYSQTMNDTRLYTTRGDTTCGCISDTTQPSRDLPLSWETERNLLEKYFPNF</sequence>
<evidence type="ECO:0000256" key="1">
    <source>
        <dbReference type="SAM" id="MobiDB-lite"/>
    </source>
</evidence>
<dbReference type="AlphaFoldDB" id="A0AAV4XDN9"/>